<feature type="chain" id="PRO_5039324123" evidence="1">
    <location>
        <begin position="18"/>
        <end position="322"/>
    </location>
</feature>
<dbReference type="Proteomes" id="UP000629619">
    <property type="component" value="Unassembled WGS sequence"/>
</dbReference>
<gene>
    <name evidence="2" type="ORF">Asi03nite_59980</name>
</gene>
<keyword evidence="3" id="KW-1185">Reference proteome</keyword>
<dbReference type="AlphaFoldDB" id="A0A919ND70"/>
<dbReference type="EMBL" id="BOMW01000063">
    <property type="protein sequence ID" value="GIF08460.1"/>
    <property type="molecule type" value="Genomic_DNA"/>
</dbReference>
<sequence length="322" mass="33630">MLTMAISPILATLVTVAASVAPTPAPDGRIPLAALREATLDVPGWPADNVRGPSGPLRFHDGSVTIEPRETPDGQPPYAQSVTILSAAYGDVDRDGADETVVLLGALIEGGSKQLVAYDRDRAGHIVALGRVAATTGEVRDIRADSARVDAAGAVSALVGDYQRCCDDDTPQIWQTRSYALRDGRFEQVGGPTRMPLNPHVTQTRVTAGKLALGAATGGYRYGTVDVTLTHRRGAHPEKITLWFYPPDGLERTGAGWPAVTTRPDGFGVTVPAPPAGGSVTHTFGFRRPAALSGGELSLEITTAPPMGQALPWDSSAAAPVS</sequence>
<protein>
    <submittedName>
        <fullName evidence="2">Uncharacterized protein</fullName>
    </submittedName>
</protein>
<keyword evidence="1" id="KW-0732">Signal</keyword>
<accession>A0A919ND70</accession>
<organism evidence="2 3">
    <name type="scientific">Actinoplanes siamensis</name>
    <dbReference type="NCBI Taxonomy" id="1223317"/>
    <lineage>
        <taxon>Bacteria</taxon>
        <taxon>Bacillati</taxon>
        <taxon>Actinomycetota</taxon>
        <taxon>Actinomycetes</taxon>
        <taxon>Micromonosporales</taxon>
        <taxon>Micromonosporaceae</taxon>
        <taxon>Actinoplanes</taxon>
    </lineage>
</organism>
<evidence type="ECO:0000313" key="3">
    <source>
        <dbReference type="Proteomes" id="UP000629619"/>
    </source>
</evidence>
<name>A0A919ND70_9ACTN</name>
<proteinExistence type="predicted"/>
<reference evidence="2" key="1">
    <citation type="submission" date="2021-01" db="EMBL/GenBank/DDBJ databases">
        <title>Whole genome shotgun sequence of Actinoplanes siamensis NBRC 109076.</title>
        <authorList>
            <person name="Komaki H."/>
            <person name="Tamura T."/>
        </authorList>
    </citation>
    <scope>NUCLEOTIDE SEQUENCE</scope>
    <source>
        <strain evidence="2">NBRC 109076</strain>
    </source>
</reference>
<comment type="caution">
    <text evidence="2">The sequence shown here is derived from an EMBL/GenBank/DDBJ whole genome shotgun (WGS) entry which is preliminary data.</text>
</comment>
<evidence type="ECO:0000313" key="2">
    <source>
        <dbReference type="EMBL" id="GIF08460.1"/>
    </source>
</evidence>
<feature type="signal peptide" evidence="1">
    <location>
        <begin position="1"/>
        <end position="17"/>
    </location>
</feature>
<evidence type="ECO:0000256" key="1">
    <source>
        <dbReference type="SAM" id="SignalP"/>
    </source>
</evidence>